<sequence>MPYFLLRLSPPRPTFPFDATEAEKALFGEHAAYWIARADAGEAIAVGPVFEASGAWGLALVEAADEAAALALGEADPVIGARTGFSYAVSAVPSLILRPHEPRAFQRRSPQRGQ</sequence>
<proteinExistence type="inferred from homology"/>
<protein>
    <recommendedName>
        <fullName evidence="2">YCII-related domain-containing protein</fullName>
    </recommendedName>
</protein>
<reference evidence="4" key="1">
    <citation type="journal article" date="2014" name="Int. J. Syst. Evol. Microbiol.">
        <title>Complete genome of a new Firmicutes species belonging to the dominant human colonic microbiota ('Ruminococcus bicirculans') reveals two chromosomes and a selective capacity to utilize plant glucans.</title>
        <authorList>
            <consortium name="NISC Comparative Sequencing Program"/>
            <person name="Wegmann U."/>
            <person name="Louis P."/>
            <person name="Goesmann A."/>
            <person name="Henrissat B."/>
            <person name="Duncan S.H."/>
            <person name="Flint H.J."/>
        </authorList>
    </citation>
    <scope>NUCLEOTIDE SEQUENCE</scope>
    <source>
        <strain evidence="4">NBRC 107715</strain>
    </source>
</reference>
<comment type="caution">
    <text evidence="3">The sequence shown here is derived from an EMBL/GenBank/DDBJ whole genome shotgun (WGS) entry which is preliminary data.</text>
</comment>
<dbReference type="EMBL" id="BSPK01000077">
    <property type="protein sequence ID" value="GLS65702.1"/>
    <property type="molecule type" value="Genomic_DNA"/>
</dbReference>
<reference evidence="3 5" key="3">
    <citation type="submission" date="2019-07" db="EMBL/GenBank/DDBJ databases">
        <title>Whole genome shotgun sequence of Methylobacterium oxalidis NBRC 107715.</title>
        <authorList>
            <person name="Hosoyama A."/>
            <person name="Uohara A."/>
            <person name="Ohji S."/>
            <person name="Ichikawa N."/>
        </authorList>
    </citation>
    <scope>NUCLEOTIDE SEQUENCE [LARGE SCALE GENOMIC DNA]</scope>
    <source>
        <strain evidence="3 5">NBRC 107715</strain>
    </source>
</reference>
<dbReference type="Pfam" id="PF03795">
    <property type="entry name" value="YCII"/>
    <property type="match status" value="1"/>
</dbReference>
<name>A0A512J7P0_9HYPH</name>
<evidence type="ECO:0000313" key="3">
    <source>
        <dbReference type="EMBL" id="GEP05984.1"/>
    </source>
</evidence>
<dbReference type="OrthoDB" id="6928805at2"/>
<comment type="similarity">
    <text evidence="1">Belongs to the YciI family.</text>
</comment>
<reference evidence="4" key="4">
    <citation type="submission" date="2023-01" db="EMBL/GenBank/DDBJ databases">
        <title>Draft genome sequence of Methylobacterium oxalidis strain NBRC 107715.</title>
        <authorList>
            <person name="Sun Q."/>
            <person name="Mori K."/>
        </authorList>
    </citation>
    <scope>NUCLEOTIDE SEQUENCE</scope>
    <source>
        <strain evidence="4">NBRC 107715</strain>
    </source>
</reference>
<dbReference type="Proteomes" id="UP000321960">
    <property type="component" value="Unassembled WGS sequence"/>
</dbReference>
<gene>
    <name evidence="4" type="ORF">GCM10007888_40840</name>
    <name evidence="3" type="ORF">MOX02_40220</name>
</gene>
<accession>A0A512J7P0</accession>
<dbReference type="InterPro" id="IPR005545">
    <property type="entry name" value="YCII"/>
</dbReference>
<dbReference type="RefSeq" id="WP_147027520.1">
    <property type="nucleotide sequence ID" value="NZ_BJZU01000085.1"/>
</dbReference>
<dbReference type="AlphaFoldDB" id="A0A512J7P0"/>
<dbReference type="InterPro" id="IPR011008">
    <property type="entry name" value="Dimeric_a/b-barrel"/>
</dbReference>
<dbReference type="SUPFAM" id="SSF54909">
    <property type="entry name" value="Dimeric alpha+beta barrel"/>
    <property type="match status" value="1"/>
</dbReference>
<reference evidence="6" key="2">
    <citation type="journal article" date="2019" name="Int. J. Syst. Evol. Microbiol.">
        <title>The Global Catalogue of Microorganisms (GCM) 10K type strain sequencing project: providing services to taxonomists for standard genome sequencing and annotation.</title>
        <authorList>
            <consortium name="The Broad Institute Genomics Platform"/>
            <consortium name="The Broad Institute Genome Sequencing Center for Infectious Disease"/>
            <person name="Wu L."/>
            <person name="Ma J."/>
        </authorList>
    </citation>
    <scope>NUCLEOTIDE SEQUENCE [LARGE SCALE GENOMIC DNA]</scope>
    <source>
        <strain evidence="6">NBRC 107715</strain>
    </source>
</reference>
<dbReference type="Proteomes" id="UP001156856">
    <property type="component" value="Unassembled WGS sequence"/>
</dbReference>
<evidence type="ECO:0000313" key="5">
    <source>
        <dbReference type="Proteomes" id="UP000321960"/>
    </source>
</evidence>
<organism evidence="3 5">
    <name type="scientific">Methylobacterium oxalidis</name>
    <dbReference type="NCBI Taxonomy" id="944322"/>
    <lineage>
        <taxon>Bacteria</taxon>
        <taxon>Pseudomonadati</taxon>
        <taxon>Pseudomonadota</taxon>
        <taxon>Alphaproteobacteria</taxon>
        <taxon>Hyphomicrobiales</taxon>
        <taxon>Methylobacteriaceae</taxon>
        <taxon>Methylobacterium</taxon>
    </lineage>
</organism>
<keyword evidence="6" id="KW-1185">Reference proteome</keyword>
<evidence type="ECO:0000256" key="1">
    <source>
        <dbReference type="ARBA" id="ARBA00007689"/>
    </source>
</evidence>
<feature type="domain" description="YCII-related" evidence="2">
    <location>
        <begin position="16"/>
        <end position="89"/>
    </location>
</feature>
<evidence type="ECO:0000259" key="2">
    <source>
        <dbReference type="Pfam" id="PF03795"/>
    </source>
</evidence>
<evidence type="ECO:0000313" key="4">
    <source>
        <dbReference type="EMBL" id="GLS65702.1"/>
    </source>
</evidence>
<evidence type="ECO:0000313" key="6">
    <source>
        <dbReference type="Proteomes" id="UP001156856"/>
    </source>
</evidence>
<dbReference type="EMBL" id="BJZU01000085">
    <property type="protein sequence ID" value="GEP05984.1"/>
    <property type="molecule type" value="Genomic_DNA"/>
</dbReference>